<protein>
    <recommendedName>
        <fullName evidence="4">Transmembrane protein</fullName>
    </recommendedName>
</protein>
<evidence type="ECO:0008006" key="4">
    <source>
        <dbReference type="Google" id="ProtNLM"/>
    </source>
</evidence>
<accession>A0A396GB94</accession>
<comment type="caution">
    <text evidence="2">The sequence shown here is derived from an EMBL/GenBank/DDBJ whole genome shotgun (WGS) entry which is preliminary data.</text>
</comment>
<keyword evidence="1" id="KW-0472">Membrane</keyword>
<dbReference type="AlphaFoldDB" id="A0A396GB94"/>
<name>A0A396GB94_MEDTR</name>
<keyword evidence="1" id="KW-0812">Transmembrane</keyword>
<dbReference type="Proteomes" id="UP000265566">
    <property type="component" value="Chromosome 8"/>
</dbReference>
<feature type="transmembrane region" description="Helical" evidence="1">
    <location>
        <begin position="29"/>
        <end position="48"/>
    </location>
</feature>
<gene>
    <name evidence="2" type="ORF">MtrunA17_Chr8g0338491</name>
</gene>
<reference evidence="3" key="1">
    <citation type="journal article" date="2018" name="Nat. Plants">
        <title>Whole-genome landscape of Medicago truncatula symbiotic genes.</title>
        <authorList>
            <person name="Pecrix Y."/>
            <person name="Staton S.E."/>
            <person name="Sallet E."/>
            <person name="Lelandais-Briere C."/>
            <person name="Moreau S."/>
            <person name="Carrere S."/>
            <person name="Blein T."/>
            <person name="Jardinaud M.F."/>
            <person name="Latrasse D."/>
            <person name="Zouine M."/>
            <person name="Zahm M."/>
            <person name="Kreplak J."/>
            <person name="Mayjonade B."/>
            <person name="Satge C."/>
            <person name="Perez M."/>
            <person name="Cauet S."/>
            <person name="Marande W."/>
            <person name="Chantry-Darmon C."/>
            <person name="Lopez-Roques C."/>
            <person name="Bouchez O."/>
            <person name="Berard A."/>
            <person name="Debelle F."/>
            <person name="Munos S."/>
            <person name="Bendahmane A."/>
            <person name="Berges H."/>
            <person name="Niebel A."/>
            <person name="Buitink J."/>
            <person name="Frugier F."/>
            <person name="Benhamed M."/>
            <person name="Crespi M."/>
            <person name="Gouzy J."/>
            <person name="Gamas P."/>
        </authorList>
    </citation>
    <scope>NUCLEOTIDE SEQUENCE [LARGE SCALE GENOMIC DNA]</scope>
    <source>
        <strain evidence="3">cv. Jemalong A17</strain>
    </source>
</reference>
<proteinExistence type="predicted"/>
<organism evidence="2 3">
    <name type="scientific">Medicago truncatula</name>
    <name type="common">Barrel medic</name>
    <name type="synonym">Medicago tribuloides</name>
    <dbReference type="NCBI Taxonomy" id="3880"/>
    <lineage>
        <taxon>Eukaryota</taxon>
        <taxon>Viridiplantae</taxon>
        <taxon>Streptophyta</taxon>
        <taxon>Embryophyta</taxon>
        <taxon>Tracheophyta</taxon>
        <taxon>Spermatophyta</taxon>
        <taxon>Magnoliopsida</taxon>
        <taxon>eudicotyledons</taxon>
        <taxon>Gunneridae</taxon>
        <taxon>Pentapetalae</taxon>
        <taxon>rosids</taxon>
        <taxon>fabids</taxon>
        <taxon>Fabales</taxon>
        <taxon>Fabaceae</taxon>
        <taxon>Papilionoideae</taxon>
        <taxon>50 kb inversion clade</taxon>
        <taxon>NPAAA clade</taxon>
        <taxon>Hologalegina</taxon>
        <taxon>IRL clade</taxon>
        <taxon>Trifolieae</taxon>
        <taxon>Medicago</taxon>
    </lineage>
</organism>
<sequence>MQLDTMTLITLSLVRDPNITLSSLFMFKYILNLFLLQVSFGHYLFSLLRKP</sequence>
<keyword evidence="1" id="KW-1133">Transmembrane helix</keyword>
<evidence type="ECO:0000313" key="2">
    <source>
        <dbReference type="EMBL" id="RHN38939.1"/>
    </source>
</evidence>
<dbReference type="Gramene" id="rna44916">
    <property type="protein sequence ID" value="RHN38939.1"/>
    <property type="gene ID" value="gene44916"/>
</dbReference>
<evidence type="ECO:0000313" key="3">
    <source>
        <dbReference type="Proteomes" id="UP000265566"/>
    </source>
</evidence>
<evidence type="ECO:0000256" key="1">
    <source>
        <dbReference type="SAM" id="Phobius"/>
    </source>
</evidence>
<dbReference type="EMBL" id="PSQE01000008">
    <property type="protein sequence ID" value="RHN38939.1"/>
    <property type="molecule type" value="Genomic_DNA"/>
</dbReference>